<evidence type="ECO:0000256" key="3">
    <source>
        <dbReference type="SAM" id="MobiDB-lite"/>
    </source>
</evidence>
<accession>F1KU21</accession>
<dbReference type="SMART" id="SM00369">
    <property type="entry name" value="LRR_TYP"/>
    <property type="match status" value="10"/>
</dbReference>
<name>F1KU21_ASCSU</name>
<evidence type="ECO:0000313" key="5">
    <source>
        <dbReference type="EMBL" id="ADY41375.1"/>
    </source>
</evidence>
<sequence length="916" mass="101551">MSPFDNSFFGSHFAPASSTTQRCFDASSSVPNHRQVSTSEALPMLQASARISSTVLAVSTNRFCSAPMLTCNSSTPYSKSNAKRVLRLSDGVTIIDRRSVSTDKRGNLKGRIRTDEAVSRSSVLASCSSLPTYPHQINHHNSTSVRPQCSRPSCFDDSLHFAHGKRYASNTCSAYRSVAFKNEKQSMNACSSKKQVSLRTNKYRLRNPICTGTSSKQRLRKPHSYSLSINHVVHKMWCNLWTTVSQLSTLLRFWLISFLLLSFCGNSVHALRMAIPHCADIDYLEETFNFETSSLNDLLLCFCKVKNDSNVAISCLYGSSLDDLSKAISLVAAANATVDEIMLSHVEFNETGLPDDFFNRNATRLKILSIGLCAQPGALRINVGSMRGLEEILEHLALTDCNIDEVPVALRSLTALRTLSLARNRITSIAKSDIASHKKLQSLNLAGNFINSMEEGTLGQISDTLETFIIGEHNFINESIFNEIAQLHNVKMLDLSKADGISDFPDGMFEQLIKLQRLNLMGCSLTTITNQTFRGLNNLTELDLRVNLIREVNCDAFKWLSNVRRLSLAGNYLNSTEACIWRHFDKIEELDLSWNELSDVQADTFAPMGPTLKVLNLRHNTNLSQLDENAFRNLTNLRRLNLSDTAITHIDRFILAHLTSLEALDISGSHLASMDQHSLDAQSKTLNKLALGGNLLTALPATLLSQLHALKEVDLSSNPWLCDTNIKSVVDEINKKYTLAAQLSSEFSLKNANMTTCDRPYSLRGEVITDVDPKLLVEYDQAIDTTTAKPTTTTTAVNDTDDATEPFTFLPKESIIGVESKDGFGHSQTATHAPPEYDINARQTINDNSNRQFIATLTAFGVMGAISIAVTIAVVMYIKKRKSDHSDAVADMEMDATRSKYEDRKKTSNGTEDDKK</sequence>
<feature type="compositionally biased region" description="Basic and acidic residues" evidence="3">
    <location>
        <begin position="895"/>
        <end position="916"/>
    </location>
</feature>
<dbReference type="InterPro" id="IPR001611">
    <property type="entry name" value="Leu-rich_rpt"/>
</dbReference>
<keyword evidence="2" id="KW-0677">Repeat</keyword>
<dbReference type="AlphaFoldDB" id="F1KU21"/>
<organism evidence="5">
    <name type="scientific">Ascaris suum</name>
    <name type="common">Pig roundworm</name>
    <name type="synonym">Ascaris lumbricoides</name>
    <dbReference type="NCBI Taxonomy" id="6253"/>
    <lineage>
        <taxon>Eukaryota</taxon>
        <taxon>Metazoa</taxon>
        <taxon>Ecdysozoa</taxon>
        <taxon>Nematoda</taxon>
        <taxon>Chromadorea</taxon>
        <taxon>Rhabditida</taxon>
        <taxon>Spirurina</taxon>
        <taxon>Ascaridomorpha</taxon>
        <taxon>Ascaridoidea</taxon>
        <taxon>Ascarididae</taxon>
        <taxon>Ascaris</taxon>
    </lineage>
</organism>
<keyword evidence="4" id="KW-0812">Transmembrane</keyword>
<dbReference type="EMBL" id="JI165873">
    <property type="protein sequence ID" value="ADY41375.1"/>
    <property type="molecule type" value="mRNA"/>
</dbReference>
<dbReference type="Gene3D" id="3.80.10.10">
    <property type="entry name" value="Ribonuclease Inhibitor"/>
    <property type="match status" value="3"/>
</dbReference>
<feature type="region of interest" description="Disordered" evidence="3">
    <location>
        <begin position="887"/>
        <end position="916"/>
    </location>
</feature>
<evidence type="ECO:0000256" key="4">
    <source>
        <dbReference type="SAM" id="Phobius"/>
    </source>
</evidence>
<dbReference type="InterPro" id="IPR003591">
    <property type="entry name" value="Leu-rich_rpt_typical-subtyp"/>
</dbReference>
<evidence type="ECO:0000256" key="2">
    <source>
        <dbReference type="ARBA" id="ARBA00022737"/>
    </source>
</evidence>
<dbReference type="PROSITE" id="PS51450">
    <property type="entry name" value="LRR"/>
    <property type="match status" value="1"/>
</dbReference>
<feature type="transmembrane region" description="Helical" evidence="4">
    <location>
        <begin position="853"/>
        <end position="878"/>
    </location>
</feature>
<dbReference type="InterPro" id="IPR032675">
    <property type="entry name" value="LRR_dom_sf"/>
</dbReference>
<keyword evidence="4" id="KW-0472">Membrane</keyword>
<dbReference type="SUPFAM" id="SSF52047">
    <property type="entry name" value="RNI-like"/>
    <property type="match status" value="1"/>
</dbReference>
<dbReference type="PANTHER" id="PTHR24366">
    <property type="entry name" value="IG(IMMUNOGLOBULIN) AND LRR(LEUCINE RICH REPEAT) DOMAINS"/>
    <property type="match status" value="1"/>
</dbReference>
<dbReference type="Pfam" id="PF13855">
    <property type="entry name" value="LRR_8"/>
    <property type="match status" value="3"/>
</dbReference>
<dbReference type="SUPFAM" id="SSF52058">
    <property type="entry name" value="L domain-like"/>
    <property type="match status" value="1"/>
</dbReference>
<proteinExistence type="evidence at transcript level"/>
<protein>
    <submittedName>
        <fullName evidence="5">TLR4 interactor with leucine rich repeat</fullName>
    </submittedName>
</protein>
<reference evidence="5" key="1">
    <citation type="journal article" date="2011" name="Genome Res.">
        <title>Deep small RNA sequencing from the nematode Ascaris reveals conservation, functional diversification, and novel developmental profiles.</title>
        <authorList>
            <person name="Wang J."/>
            <person name="Czech B."/>
            <person name="Crunk A."/>
            <person name="Wallace A."/>
            <person name="Mitreva M."/>
            <person name="Hannon G.J."/>
            <person name="Davis R.E."/>
        </authorList>
    </citation>
    <scope>NUCLEOTIDE SEQUENCE</scope>
</reference>
<keyword evidence="1" id="KW-0433">Leucine-rich repeat</keyword>
<evidence type="ECO:0000256" key="1">
    <source>
        <dbReference type="ARBA" id="ARBA00022614"/>
    </source>
</evidence>
<dbReference type="PANTHER" id="PTHR24366:SF96">
    <property type="entry name" value="LEUCINE RICH REPEAT CONTAINING 53"/>
    <property type="match status" value="1"/>
</dbReference>
<keyword evidence="4" id="KW-1133">Transmembrane helix</keyword>